<dbReference type="InterPro" id="IPR036259">
    <property type="entry name" value="MFS_trans_sf"/>
</dbReference>
<keyword evidence="10" id="KW-1185">Reference proteome</keyword>
<evidence type="ECO:0000256" key="5">
    <source>
        <dbReference type="ARBA" id="ARBA00022989"/>
    </source>
</evidence>
<dbReference type="GO" id="GO:0016746">
    <property type="term" value="F:acyltransferase activity"/>
    <property type="evidence" value="ECO:0007669"/>
    <property type="project" value="UniProtKB-KW"/>
</dbReference>
<dbReference type="Pfam" id="PF01553">
    <property type="entry name" value="Acyltransferase"/>
    <property type="match status" value="1"/>
</dbReference>
<evidence type="ECO:0000256" key="6">
    <source>
        <dbReference type="ARBA" id="ARBA00023136"/>
    </source>
</evidence>
<dbReference type="Pfam" id="PF07690">
    <property type="entry name" value="MFS_1"/>
    <property type="match status" value="1"/>
</dbReference>
<feature type="transmembrane region" description="Helical" evidence="7">
    <location>
        <begin position="266"/>
        <end position="285"/>
    </location>
</feature>
<feature type="transmembrane region" description="Helical" evidence="7">
    <location>
        <begin position="230"/>
        <end position="250"/>
    </location>
</feature>
<protein>
    <submittedName>
        <fullName evidence="9">Acyl-phosphate glycerol 3-phosphate acyltransferase</fullName>
    </submittedName>
</protein>
<keyword evidence="6 7" id="KW-0472">Membrane</keyword>
<dbReference type="InterPro" id="IPR002123">
    <property type="entry name" value="Plipid/glycerol_acylTrfase"/>
</dbReference>
<evidence type="ECO:0000313" key="10">
    <source>
        <dbReference type="Proteomes" id="UP000037600"/>
    </source>
</evidence>
<feature type="transmembrane region" description="Helical" evidence="7">
    <location>
        <begin position="91"/>
        <end position="108"/>
    </location>
</feature>
<dbReference type="RefSeq" id="WP_048690818.1">
    <property type="nucleotide sequence ID" value="NZ_KQ130485.1"/>
</dbReference>
<dbReference type="GO" id="GO:0022857">
    <property type="term" value="F:transmembrane transporter activity"/>
    <property type="evidence" value="ECO:0007669"/>
    <property type="project" value="InterPro"/>
</dbReference>
<keyword evidence="9" id="KW-0808">Transferase</keyword>
<dbReference type="CDD" id="cd07989">
    <property type="entry name" value="LPLAT_AGPAT-like"/>
    <property type="match status" value="1"/>
</dbReference>
<keyword evidence="2" id="KW-0813">Transport</keyword>
<evidence type="ECO:0000256" key="2">
    <source>
        <dbReference type="ARBA" id="ARBA00022448"/>
    </source>
</evidence>
<dbReference type="AlphaFoldDB" id="A0A0J8GTG4"/>
<comment type="caution">
    <text evidence="9">The sequence shown here is derived from an EMBL/GenBank/DDBJ whole genome shotgun (WGS) entry which is preliminary data.</text>
</comment>
<accession>A0A0J8GTG4</accession>
<keyword evidence="4 7" id="KW-0812">Transmembrane</keyword>
<dbReference type="OrthoDB" id="9803968at2"/>
<dbReference type="EMBL" id="LAZL01000007">
    <property type="protein sequence ID" value="KMT66045.1"/>
    <property type="molecule type" value="Genomic_DNA"/>
</dbReference>
<evidence type="ECO:0000256" key="4">
    <source>
        <dbReference type="ARBA" id="ARBA00022692"/>
    </source>
</evidence>
<feature type="domain" description="Phospholipid/glycerol acyltransferase" evidence="8">
    <location>
        <begin position="458"/>
        <end position="574"/>
    </location>
</feature>
<dbReference type="STRING" id="1513271.XM47_06250"/>
<feature type="transmembrane region" description="Helical" evidence="7">
    <location>
        <begin position="405"/>
        <end position="422"/>
    </location>
</feature>
<gene>
    <name evidence="9" type="ORF">XM47_06250</name>
</gene>
<feature type="transmembrane region" description="Helical" evidence="7">
    <location>
        <begin position="337"/>
        <end position="359"/>
    </location>
</feature>
<keyword evidence="3" id="KW-1003">Cell membrane</keyword>
<dbReference type="InterPro" id="IPR011701">
    <property type="entry name" value="MFS"/>
</dbReference>
<evidence type="ECO:0000259" key="8">
    <source>
        <dbReference type="SMART" id="SM00563"/>
    </source>
</evidence>
<dbReference type="Gene3D" id="1.20.1250.20">
    <property type="entry name" value="MFS general substrate transporter like domains"/>
    <property type="match status" value="1"/>
</dbReference>
<name>A0A0J8GTG4_9ALTE</name>
<dbReference type="PATRIC" id="fig|1513271.3.peg.1280"/>
<feature type="transmembrane region" description="Helical" evidence="7">
    <location>
        <begin position="379"/>
        <end position="399"/>
    </location>
</feature>
<dbReference type="SMART" id="SM00563">
    <property type="entry name" value="PlsC"/>
    <property type="match status" value="1"/>
</dbReference>
<feature type="transmembrane region" description="Helical" evidence="7">
    <location>
        <begin position="177"/>
        <end position="198"/>
    </location>
</feature>
<feature type="transmembrane region" description="Helical" evidence="7">
    <location>
        <begin position="297"/>
        <end position="317"/>
    </location>
</feature>
<feature type="transmembrane region" description="Helical" evidence="7">
    <location>
        <begin position="114"/>
        <end position="136"/>
    </location>
</feature>
<evidence type="ECO:0000256" key="3">
    <source>
        <dbReference type="ARBA" id="ARBA00022475"/>
    </source>
</evidence>
<keyword evidence="9" id="KW-0012">Acyltransferase</keyword>
<dbReference type="GO" id="GO:0005886">
    <property type="term" value="C:plasma membrane"/>
    <property type="evidence" value="ECO:0007669"/>
    <property type="project" value="UniProtKB-SubCell"/>
</dbReference>
<keyword evidence="5 7" id="KW-1133">Transmembrane helix</keyword>
<proteinExistence type="predicted"/>
<dbReference type="PANTHER" id="PTHR43266">
    <property type="entry name" value="MACROLIDE-EFFLUX PROTEIN"/>
    <property type="match status" value="1"/>
</dbReference>
<dbReference type="PANTHER" id="PTHR43266:SF2">
    <property type="entry name" value="MAJOR FACILITATOR SUPERFAMILY (MFS) PROFILE DOMAIN-CONTAINING PROTEIN"/>
    <property type="match status" value="1"/>
</dbReference>
<evidence type="ECO:0000256" key="1">
    <source>
        <dbReference type="ARBA" id="ARBA00004651"/>
    </source>
</evidence>
<dbReference type="SUPFAM" id="SSF103473">
    <property type="entry name" value="MFS general substrate transporter"/>
    <property type="match status" value="1"/>
</dbReference>
<dbReference type="SUPFAM" id="SSF69593">
    <property type="entry name" value="Glycerol-3-phosphate (1)-acyltransferase"/>
    <property type="match status" value="1"/>
</dbReference>
<evidence type="ECO:0000313" key="9">
    <source>
        <dbReference type="EMBL" id="KMT66045.1"/>
    </source>
</evidence>
<feature type="transmembrane region" description="Helical" evidence="7">
    <location>
        <begin position="55"/>
        <end position="79"/>
    </location>
</feature>
<sequence length="634" mass="69395">MSQSIFSLLKEKRFLPYFCTQACGAMNDNVYKNTLLLIVAFLLPQTSNSSLSSDVIINLAAALFILPFFLFSAHAGLIADKVEKSNLIKRLKLFELGIMCCAALAIWFQQVEVMLLLLFLMGTQSAYFGPVKYALLPQHLSKEQLVQGNALVELGTFVAILFGTLIAGVLIGLDNGTLFAACLVVSLACLGLFSAQFIPHASAANPNLKVKFQPFRQSVSVVKIAKQNKAVFLSILGISWFWFLGATYLTQFPNFAKVYLAAEPEVVSILLAIFSLGIGLGSLLCSKLSGSDIELGLVPIGSIGLTVFGLNLLISTPEHAYLTTQSAFDFIQNPDNWSVMVNLGLIGISGGLYIVPLYAMVQSRSDSKQLAQVIAANNILNALFMVMSALFAIVCLAVIELSIPQLFAVMAVLNALVALYIYQQVPEFTLRFMIWLLSHTMYRVKTSGLNHIPKSGAVVLAANHVSYVDALILAGACKRPVRFVMDKSISQMPGLKYFFKHAKVIPICSPKQDIATYNSAFEQIHQALNNDEVVCIFPEGRLTEDGELNEFRRGIELIIQRDPVPVVPIGLIGLWGSFFSHKDGHALTTKPKRFWSKISVNIAQPIPATQLNAADLQVKIQSILDAKEQVVSYA</sequence>
<dbReference type="Proteomes" id="UP000037600">
    <property type="component" value="Unassembled WGS sequence"/>
</dbReference>
<organism evidence="9 10">
    <name type="scientific">Catenovulum maritimum</name>
    <dbReference type="NCBI Taxonomy" id="1513271"/>
    <lineage>
        <taxon>Bacteria</taxon>
        <taxon>Pseudomonadati</taxon>
        <taxon>Pseudomonadota</taxon>
        <taxon>Gammaproteobacteria</taxon>
        <taxon>Alteromonadales</taxon>
        <taxon>Alteromonadaceae</taxon>
        <taxon>Catenovulum</taxon>
    </lineage>
</organism>
<reference evidence="9 10" key="1">
    <citation type="submission" date="2015-04" db="EMBL/GenBank/DDBJ databases">
        <title>Draft Genome Sequence of the Novel Agar-Digesting Marine Bacterium Q1.</title>
        <authorList>
            <person name="Li Y."/>
            <person name="Li D."/>
            <person name="Chen G."/>
            <person name="Du Z."/>
        </authorList>
    </citation>
    <scope>NUCLEOTIDE SEQUENCE [LARGE SCALE GENOMIC DNA]</scope>
    <source>
        <strain evidence="9 10">Q1</strain>
    </source>
</reference>
<dbReference type="CDD" id="cd06173">
    <property type="entry name" value="MFS_MefA_like"/>
    <property type="match status" value="1"/>
</dbReference>
<evidence type="ECO:0000256" key="7">
    <source>
        <dbReference type="SAM" id="Phobius"/>
    </source>
</evidence>
<feature type="transmembrane region" description="Helical" evidence="7">
    <location>
        <begin position="148"/>
        <end position="171"/>
    </location>
</feature>
<comment type="subcellular location">
    <subcellularLocation>
        <location evidence="1">Cell membrane</location>
        <topology evidence="1">Multi-pass membrane protein</topology>
    </subcellularLocation>
</comment>